<dbReference type="InterPro" id="IPR019405">
    <property type="entry name" value="Lactonase_7-beta_prop"/>
</dbReference>
<dbReference type="Proteomes" id="UP000326565">
    <property type="component" value="Unassembled WGS sequence"/>
</dbReference>
<evidence type="ECO:0000313" key="4">
    <source>
        <dbReference type="Proteomes" id="UP000326565"/>
    </source>
</evidence>
<dbReference type="SUPFAM" id="SSF75011">
    <property type="entry name" value="3-carboxy-cis,cis-mucoante lactonizing enzyme"/>
    <property type="match status" value="1"/>
</dbReference>
<dbReference type="Pfam" id="PF10282">
    <property type="entry name" value="Lactonase"/>
    <property type="match status" value="1"/>
</dbReference>
<dbReference type="InterPro" id="IPR015943">
    <property type="entry name" value="WD40/YVTN_repeat-like_dom_sf"/>
</dbReference>
<dbReference type="OrthoDB" id="9972196at2759"/>
<evidence type="ECO:0000256" key="1">
    <source>
        <dbReference type="ARBA" id="ARBA00005564"/>
    </source>
</evidence>
<comment type="similarity">
    <text evidence="1">Belongs to the cycloisomerase 2 family.</text>
</comment>
<accession>A0A5N5WVZ0</accession>
<sequence length="409" mass="43866">MSSHEGCTLYLALPTLTTATATLFATNYDGNVYSLSLDTQGGKHTLKQTHQLKTCGLAPSWLTVDTEHDLLWCLDESSPGSLTALTVGKDGELQESAKVATLNGGVSSVIYGDKGNQFQAIAHYSGAAISSFKIPFGNKEEVKPIYIQEFNLAVKGPKPGQEQSRPHQVFVDPKNSFLLSPDLGMDLVHVFRIDKQSGKLNDCMSPIEFDKGSGPRHGVFVTSGGNHTRQLTVRHKGLPQKPHAEHTRLYVVEELGYKLCPFDVSYAGDGCPKFKKLDCFTPYPGSALPVNATLSEIQAAGQNLYVSIRSDKKFEGKDSLATLTLAKNGSVVLDGLHSSGGSVPRTFVLNQKGDLVAVGNQVSSNVVIVERNPETGKLGKEVASLQVGKVGTPGKGDGLSSLVWYEKGC</sequence>
<dbReference type="AlphaFoldDB" id="A0A5N5WVZ0"/>
<dbReference type="EMBL" id="ML732278">
    <property type="protein sequence ID" value="KAB8071262.1"/>
    <property type="molecule type" value="Genomic_DNA"/>
</dbReference>
<protein>
    <submittedName>
        <fullName evidence="3">3-carboxy-cis,cis-mucoante lactonizing enzyme</fullName>
    </submittedName>
</protein>
<name>A0A5N5WVZ0_9EURO</name>
<feature type="signal peptide" evidence="2">
    <location>
        <begin position="1"/>
        <end position="19"/>
    </location>
</feature>
<keyword evidence="2" id="KW-0732">Signal</keyword>
<keyword evidence="4" id="KW-1185">Reference proteome</keyword>
<feature type="chain" id="PRO_5024839632" evidence="2">
    <location>
        <begin position="20"/>
        <end position="409"/>
    </location>
</feature>
<dbReference type="PANTHER" id="PTHR30344">
    <property type="entry name" value="6-PHOSPHOGLUCONOLACTONASE-RELATED"/>
    <property type="match status" value="1"/>
</dbReference>
<evidence type="ECO:0000256" key="2">
    <source>
        <dbReference type="SAM" id="SignalP"/>
    </source>
</evidence>
<proteinExistence type="inferred from homology"/>
<gene>
    <name evidence="3" type="ORF">BDV29DRAFT_193439</name>
</gene>
<dbReference type="GO" id="GO:0017057">
    <property type="term" value="F:6-phosphogluconolactonase activity"/>
    <property type="evidence" value="ECO:0007669"/>
    <property type="project" value="TreeGrafter"/>
</dbReference>
<dbReference type="PANTHER" id="PTHR30344:SF1">
    <property type="entry name" value="6-PHOSPHOGLUCONOLACTONASE"/>
    <property type="match status" value="1"/>
</dbReference>
<evidence type="ECO:0000313" key="3">
    <source>
        <dbReference type="EMBL" id="KAB8071262.1"/>
    </source>
</evidence>
<organism evidence="3 4">
    <name type="scientific">Aspergillus leporis</name>
    <dbReference type="NCBI Taxonomy" id="41062"/>
    <lineage>
        <taxon>Eukaryota</taxon>
        <taxon>Fungi</taxon>
        <taxon>Dikarya</taxon>
        <taxon>Ascomycota</taxon>
        <taxon>Pezizomycotina</taxon>
        <taxon>Eurotiomycetes</taxon>
        <taxon>Eurotiomycetidae</taxon>
        <taxon>Eurotiales</taxon>
        <taxon>Aspergillaceae</taxon>
        <taxon>Aspergillus</taxon>
        <taxon>Aspergillus subgen. Circumdati</taxon>
    </lineage>
</organism>
<dbReference type="InterPro" id="IPR050282">
    <property type="entry name" value="Cycloisomerase_2"/>
</dbReference>
<reference evidence="3 4" key="1">
    <citation type="submission" date="2019-04" db="EMBL/GenBank/DDBJ databases">
        <title>Friends and foes A comparative genomics study of 23 Aspergillus species from section Flavi.</title>
        <authorList>
            <consortium name="DOE Joint Genome Institute"/>
            <person name="Kjaerbolling I."/>
            <person name="Vesth T."/>
            <person name="Frisvad J.C."/>
            <person name="Nybo J.L."/>
            <person name="Theobald S."/>
            <person name="Kildgaard S."/>
            <person name="Isbrandt T."/>
            <person name="Kuo A."/>
            <person name="Sato A."/>
            <person name="Lyhne E.K."/>
            <person name="Kogle M.E."/>
            <person name="Wiebenga A."/>
            <person name="Kun R.S."/>
            <person name="Lubbers R.J."/>
            <person name="Makela M.R."/>
            <person name="Barry K."/>
            <person name="Chovatia M."/>
            <person name="Clum A."/>
            <person name="Daum C."/>
            <person name="Haridas S."/>
            <person name="He G."/>
            <person name="LaButti K."/>
            <person name="Lipzen A."/>
            <person name="Mondo S."/>
            <person name="Riley R."/>
            <person name="Salamov A."/>
            <person name="Simmons B.A."/>
            <person name="Magnuson J.K."/>
            <person name="Henrissat B."/>
            <person name="Mortensen U.H."/>
            <person name="Larsen T.O."/>
            <person name="Devries R.P."/>
            <person name="Grigoriev I.V."/>
            <person name="Machida M."/>
            <person name="Baker S.E."/>
            <person name="Andersen M.R."/>
        </authorList>
    </citation>
    <scope>NUCLEOTIDE SEQUENCE [LARGE SCALE GENOMIC DNA]</scope>
    <source>
        <strain evidence="3 4">CBS 151.66</strain>
    </source>
</reference>
<dbReference type="Gene3D" id="2.130.10.10">
    <property type="entry name" value="YVTN repeat-like/Quinoprotein amine dehydrogenase"/>
    <property type="match status" value="1"/>
</dbReference>